<evidence type="ECO:0000313" key="2">
    <source>
        <dbReference type="EMBL" id="KAJ7729917.1"/>
    </source>
</evidence>
<comment type="caution">
    <text evidence="2">The sequence shown here is derived from an EMBL/GenBank/DDBJ whole genome shotgun (WGS) entry which is preliminary data.</text>
</comment>
<dbReference type="AlphaFoldDB" id="A0AAD7HWJ8"/>
<dbReference type="EMBL" id="JARKIB010000162">
    <property type="protein sequence ID" value="KAJ7729917.1"/>
    <property type="molecule type" value="Genomic_DNA"/>
</dbReference>
<feature type="region of interest" description="Disordered" evidence="1">
    <location>
        <begin position="345"/>
        <end position="391"/>
    </location>
</feature>
<feature type="region of interest" description="Disordered" evidence="1">
    <location>
        <begin position="162"/>
        <end position="245"/>
    </location>
</feature>
<evidence type="ECO:0000313" key="3">
    <source>
        <dbReference type="Proteomes" id="UP001215598"/>
    </source>
</evidence>
<reference evidence="2" key="1">
    <citation type="submission" date="2023-03" db="EMBL/GenBank/DDBJ databases">
        <title>Massive genome expansion in bonnet fungi (Mycena s.s.) driven by repeated elements and novel gene families across ecological guilds.</title>
        <authorList>
            <consortium name="Lawrence Berkeley National Laboratory"/>
            <person name="Harder C.B."/>
            <person name="Miyauchi S."/>
            <person name="Viragh M."/>
            <person name="Kuo A."/>
            <person name="Thoen E."/>
            <person name="Andreopoulos B."/>
            <person name="Lu D."/>
            <person name="Skrede I."/>
            <person name="Drula E."/>
            <person name="Henrissat B."/>
            <person name="Morin E."/>
            <person name="Kohler A."/>
            <person name="Barry K."/>
            <person name="LaButti K."/>
            <person name="Morin E."/>
            <person name="Salamov A."/>
            <person name="Lipzen A."/>
            <person name="Mereny Z."/>
            <person name="Hegedus B."/>
            <person name="Baldrian P."/>
            <person name="Stursova M."/>
            <person name="Weitz H."/>
            <person name="Taylor A."/>
            <person name="Grigoriev I.V."/>
            <person name="Nagy L.G."/>
            <person name="Martin F."/>
            <person name="Kauserud H."/>
        </authorList>
    </citation>
    <scope>NUCLEOTIDE SEQUENCE</scope>
    <source>
        <strain evidence="2">CBHHK182m</strain>
    </source>
</reference>
<proteinExistence type="predicted"/>
<gene>
    <name evidence="2" type="ORF">B0H16DRAFT_1585968</name>
</gene>
<evidence type="ECO:0000256" key="1">
    <source>
        <dbReference type="SAM" id="MobiDB-lite"/>
    </source>
</evidence>
<feature type="compositionally biased region" description="Low complexity" evidence="1">
    <location>
        <begin position="70"/>
        <end position="95"/>
    </location>
</feature>
<sequence>MLVSPAPQPISMSRPLFKRSASDALRPNDYPSRGASPVGSFSGEGLRPHDLPPRAASSASFYSHYSLSSYSVDSASSSGSRSASPSLPPLALGSSWLMRAPRPPRPTLNVVSPVASDFASPPETPVEVSGAELRRRQLEKATRILGESVPLELVFQQPLPLVKAFPDPPPRRSTEGPQPGLPREMLTERRRTGKLVRRASHSLNVFASRFRANSKPMAHSRDSSHDSSSSSEHSQASPSSAGSFIRIIPRRRSLIASSPILFAFPGKSPTRAHTVPTTPDESVLDIRRSDSPTHGYDEEEATPIREQPARSHNYSASEVLPRIVPLPTHTHTKSEHLHTRPETPFADYIRPETPFSDYRRPTTPFEDLGRPTTPFVDLPADEDEDGGYLNLGVSRKERGQGWSGEWNQNDMQNVIHKLRTLK</sequence>
<organism evidence="2 3">
    <name type="scientific">Mycena metata</name>
    <dbReference type="NCBI Taxonomy" id="1033252"/>
    <lineage>
        <taxon>Eukaryota</taxon>
        <taxon>Fungi</taxon>
        <taxon>Dikarya</taxon>
        <taxon>Basidiomycota</taxon>
        <taxon>Agaricomycotina</taxon>
        <taxon>Agaricomycetes</taxon>
        <taxon>Agaricomycetidae</taxon>
        <taxon>Agaricales</taxon>
        <taxon>Marasmiineae</taxon>
        <taxon>Mycenaceae</taxon>
        <taxon>Mycena</taxon>
    </lineage>
</organism>
<feature type="compositionally biased region" description="Low complexity" evidence="1">
    <location>
        <begin position="226"/>
        <end position="243"/>
    </location>
</feature>
<feature type="region of interest" description="Disordered" evidence="1">
    <location>
        <begin position="70"/>
        <end position="105"/>
    </location>
</feature>
<keyword evidence="3" id="KW-1185">Reference proteome</keyword>
<protein>
    <submittedName>
        <fullName evidence="2">Uncharacterized protein</fullName>
    </submittedName>
</protein>
<dbReference type="Proteomes" id="UP001215598">
    <property type="component" value="Unassembled WGS sequence"/>
</dbReference>
<feature type="compositionally biased region" description="Basic residues" evidence="1">
    <location>
        <begin position="191"/>
        <end position="200"/>
    </location>
</feature>
<feature type="region of interest" description="Disordered" evidence="1">
    <location>
        <begin position="1"/>
        <end position="56"/>
    </location>
</feature>
<name>A0AAD7HWJ8_9AGAR</name>
<feature type="region of interest" description="Disordered" evidence="1">
    <location>
        <begin position="270"/>
        <end position="301"/>
    </location>
</feature>
<accession>A0AAD7HWJ8</accession>